<protein>
    <submittedName>
        <fullName evidence="3">Calcium-binding protein</fullName>
    </submittedName>
</protein>
<dbReference type="EMBL" id="JACJQY010000064">
    <property type="protein sequence ID" value="MBD2319760.1"/>
    <property type="molecule type" value="Genomic_DNA"/>
</dbReference>
<evidence type="ECO:0000256" key="2">
    <source>
        <dbReference type="ARBA" id="ARBA00022525"/>
    </source>
</evidence>
<dbReference type="InterPro" id="IPR011049">
    <property type="entry name" value="Serralysin-like_metalloprot_C"/>
</dbReference>
<evidence type="ECO:0000256" key="1">
    <source>
        <dbReference type="ARBA" id="ARBA00004613"/>
    </source>
</evidence>
<dbReference type="Gene3D" id="2.150.10.10">
    <property type="entry name" value="Serralysin-like metalloprotease, C-terminal"/>
    <property type="match status" value="2"/>
</dbReference>
<dbReference type="Gene3D" id="2.160.20.160">
    <property type="match status" value="1"/>
</dbReference>
<reference evidence="3 4" key="1">
    <citation type="journal article" date="2020" name="ISME J.">
        <title>Comparative genomics reveals insights into cyanobacterial evolution and habitat adaptation.</title>
        <authorList>
            <person name="Chen M.Y."/>
            <person name="Teng W.K."/>
            <person name="Zhao L."/>
            <person name="Hu C.X."/>
            <person name="Zhou Y.K."/>
            <person name="Han B.P."/>
            <person name="Song L.R."/>
            <person name="Shu W.S."/>
        </authorList>
    </citation>
    <scope>NUCLEOTIDE SEQUENCE [LARGE SCALE GENOMIC DNA]</scope>
    <source>
        <strain evidence="3 4">FACHB-1050</strain>
    </source>
</reference>
<keyword evidence="4" id="KW-1185">Reference proteome</keyword>
<name>A0ABR8CII2_9CYAN</name>
<gene>
    <name evidence="3" type="ORF">H6G05_23340</name>
</gene>
<comment type="subcellular location">
    <subcellularLocation>
        <location evidence="1">Secreted</location>
    </subcellularLocation>
</comment>
<evidence type="ECO:0000313" key="4">
    <source>
        <dbReference type="Proteomes" id="UP000618445"/>
    </source>
</evidence>
<organism evidence="3 4">
    <name type="scientific">Phormidium tenue FACHB-1050</name>
    <dbReference type="NCBI Taxonomy" id="2692857"/>
    <lineage>
        <taxon>Bacteria</taxon>
        <taxon>Bacillati</taxon>
        <taxon>Cyanobacteriota</taxon>
        <taxon>Cyanophyceae</taxon>
        <taxon>Oscillatoriophycideae</taxon>
        <taxon>Oscillatoriales</taxon>
        <taxon>Oscillatoriaceae</taxon>
        <taxon>Phormidium</taxon>
    </lineage>
</organism>
<dbReference type="InterPro" id="IPR050557">
    <property type="entry name" value="RTX_toxin/Mannuronan_C5-epim"/>
</dbReference>
<dbReference type="InterPro" id="IPR018511">
    <property type="entry name" value="Hemolysin-typ_Ca-bd_CS"/>
</dbReference>
<proteinExistence type="predicted"/>
<dbReference type="PROSITE" id="PS00330">
    <property type="entry name" value="HEMOLYSIN_CALCIUM"/>
    <property type="match status" value="4"/>
</dbReference>
<sequence length="551" mass="55997">MASIYKTFGAGNDTIQLANPGADALFIDGGAGDDRLVLNFGLGDVGTGMTFGATTFGTGVARRSTLGTNSTSLDYTSFTNVENFSVTGTSKDDSIVVSYGNNTIRTGAGNDRVTINAGSYGVNSNRGFVDGGLGFDFLTVDLSSQTNNLNFSSLQNMSALGVFSATNFEQFDIKTGSGNDTVIQSAIINGAVLRANDVIRTGAGNDIINAGLGDDSVYGGDGIDRLIADFSIGDTGSGLTFNGGTQFGSAFRNVSSTSSTRLDSIFFDHVEEFTVTGTSKNDTITTYGGNDIINGGAGNDTIRTGAGNDVINGDAGNDILDGGVGNDKLTGGTGNDTYIVDSIGDSVFETSTLITEIDTVEASITYTLGANLENLTLTGSGAIDGTGNSLNNILIGNSRNNTLNGGAGNDTLIGGGGSDILVGGAGNDVLTGGLGNDLFLYNTNATFNSGSVGIDRITDFIKIADKIVLDKTTFTALQSLAATGFSVASEFAVVSSDAAAQASAAKIVYNQGTGSLFYNQNGASAGFGTGAQFATLTSNPLLAASDFMIQA</sequence>
<dbReference type="RefSeq" id="WP_190582096.1">
    <property type="nucleotide sequence ID" value="NZ_CAWPQU010000061.1"/>
</dbReference>
<comment type="caution">
    <text evidence="3">The sequence shown here is derived from an EMBL/GenBank/DDBJ whole genome shotgun (WGS) entry which is preliminary data.</text>
</comment>
<evidence type="ECO:0000313" key="3">
    <source>
        <dbReference type="EMBL" id="MBD2319760.1"/>
    </source>
</evidence>
<keyword evidence="2" id="KW-0964">Secreted</keyword>
<dbReference type="PRINTS" id="PR00313">
    <property type="entry name" value="CABNDNGRPT"/>
</dbReference>
<dbReference type="SUPFAM" id="SSF51120">
    <property type="entry name" value="beta-Roll"/>
    <property type="match status" value="3"/>
</dbReference>
<dbReference type="InterPro" id="IPR001343">
    <property type="entry name" value="Hemolysn_Ca-bd"/>
</dbReference>
<dbReference type="Proteomes" id="UP000618445">
    <property type="component" value="Unassembled WGS sequence"/>
</dbReference>
<dbReference type="PANTHER" id="PTHR38340">
    <property type="entry name" value="S-LAYER PROTEIN"/>
    <property type="match status" value="1"/>
</dbReference>
<dbReference type="PANTHER" id="PTHR38340:SF1">
    <property type="entry name" value="S-LAYER PROTEIN"/>
    <property type="match status" value="1"/>
</dbReference>
<dbReference type="Pfam" id="PF00353">
    <property type="entry name" value="HemolysinCabind"/>
    <property type="match status" value="6"/>
</dbReference>
<accession>A0ABR8CII2</accession>